<dbReference type="Pfam" id="PF17776">
    <property type="entry name" value="NLRC4_HD2"/>
    <property type="match status" value="1"/>
</dbReference>
<evidence type="ECO:0000256" key="5">
    <source>
        <dbReference type="ARBA" id="ARBA00022741"/>
    </source>
</evidence>
<dbReference type="SUPFAM" id="SSF52047">
    <property type="entry name" value="RNI-like"/>
    <property type="match status" value="3"/>
</dbReference>
<dbReference type="FunFam" id="3.40.50.300:FF:000210">
    <property type="entry name" value="Si:dkey-16p6.1"/>
    <property type="match status" value="1"/>
</dbReference>
<evidence type="ECO:0000256" key="3">
    <source>
        <dbReference type="ARBA" id="ARBA00022614"/>
    </source>
</evidence>
<keyword evidence="6" id="KW-0067">ATP-binding</keyword>
<keyword evidence="9" id="KW-1185">Reference proteome</keyword>
<dbReference type="Proteomes" id="UP000504632">
    <property type="component" value="Chromosome 13"/>
</dbReference>
<feature type="region of interest" description="Disordered" evidence="7">
    <location>
        <begin position="1"/>
        <end position="46"/>
    </location>
</feature>
<dbReference type="PANTHER" id="PTHR24106">
    <property type="entry name" value="NACHT, LRR AND CARD DOMAINS-CONTAINING"/>
    <property type="match status" value="1"/>
</dbReference>
<keyword evidence="3" id="KW-0433">Leucine-rich repeat</keyword>
<dbReference type="InterPro" id="IPR032675">
    <property type="entry name" value="LRR_dom_sf"/>
</dbReference>
<dbReference type="InterPro" id="IPR029495">
    <property type="entry name" value="NACHT-assoc"/>
</dbReference>
<dbReference type="InterPro" id="IPR041075">
    <property type="entry name" value="NOD1/2_WH"/>
</dbReference>
<proteinExistence type="predicted"/>
<comment type="subcellular location">
    <subcellularLocation>
        <location evidence="1">Cytoplasm</location>
    </subcellularLocation>
</comment>
<dbReference type="InterPro" id="IPR051261">
    <property type="entry name" value="NLR"/>
</dbReference>
<evidence type="ECO:0000259" key="8">
    <source>
        <dbReference type="PROSITE" id="PS50837"/>
    </source>
</evidence>
<dbReference type="GO" id="GO:0005737">
    <property type="term" value="C:cytoplasm"/>
    <property type="evidence" value="ECO:0007669"/>
    <property type="project" value="UniProtKB-SubCell"/>
</dbReference>
<dbReference type="Pfam" id="PF17779">
    <property type="entry name" value="WHD_NOD2"/>
    <property type="match status" value="1"/>
</dbReference>
<dbReference type="Gene3D" id="3.40.50.300">
    <property type="entry name" value="P-loop containing nucleotide triphosphate hydrolases"/>
    <property type="match status" value="1"/>
</dbReference>
<feature type="compositionally biased region" description="Polar residues" evidence="7">
    <location>
        <begin position="1"/>
        <end position="12"/>
    </location>
</feature>
<evidence type="ECO:0000256" key="4">
    <source>
        <dbReference type="ARBA" id="ARBA00022737"/>
    </source>
</evidence>
<evidence type="ECO:0000313" key="9">
    <source>
        <dbReference type="Proteomes" id="UP000504632"/>
    </source>
</evidence>
<dbReference type="FunFam" id="3.80.10.10:FF:000782">
    <property type="entry name" value="Si:ch211-196h16.4"/>
    <property type="match status" value="1"/>
</dbReference>
<dbReference type="RefSeq" id="XP_030646400.1">
    <property type="nucleotide sequence ID" value="XM_030790540.1"/>
</dbReference>
<protein>
    <submittedName>
        <fullName evidence="10">NACHT, LRR and PYD domains-containing protein 12-like</fullName>
    </submittedName>
</protein>
<evidence type="ECO:0000256" key="7">
    <source>
        <dbReference type="SAM" id="MobiDB-lite"/>
    </source>
</evidence>
<keyword evidence="4" id="KW-0677">Repeat</keyword>
<keyword evidence="5" id="KW-0547">Nucleotide-binding</keyword>
<evidence type="ECO:0000256" key="1">
    <source>
        <dbReference type="ARBA" id="ARBA00004496"/>
    </source>
</evidence>
<evidence type="ECO:0000256" key="6">
    <source>
        <dbReference type="ARBA" id="ARBA00022840"/>
    </source>
</evidence>
<reference evidence="10" key="1">
    <citation type="submission" date="2025-08" db="UniProtKB">
        <authorList>
            <consortium name="RefSeq"/>
        </authorList>
    </citation>
    <scope>IDENTIFICATION</scope>
</reference>
<dbReference type="PROSITE" id="PS50837">
    <property type="entry name" value="NACHT"/>
    <property type="match status" value="1"/>
</dbReference>
<sequence>MYNIPLSASHSAQQDRSDSPVPSCVSMKSDGSMGPPPAFREGGIPDDQSIKKEETQTEMSSFHSDQNLKDVNSIFEILERKMINFVKSELKSFQRIVSEDISECFDGLKEDEISAREGVLKITLHFLRNMNHTDLADKLEKSKIPIIGIQHGLKSKLKANFQCVFEGIAKQGNPTLLNKIFTELYITEGGSGEVNNEHEVRQIEIACSRQETGDTPIQCNDIFKPLPGQDKPIRTVLTKGIAGIGKTVSVQKFILDWVEGKANQDIKFIFPLPFRELNLKNGEHHSLKDILHDFFPETKELMFSNYDKNKVMFIFDGLDECQFRLDFRNNRVLCNVTEKTSVDVLLTNLMKGNLLRSSLLWITSRPAAANLIPPQCVDQVTEVRGFNDPQKEEYFRKRISDQSLANRIITHIKSTRSLHIMCHIPVFCWISATVLERIFTEAESGEIPQTLTQMYTHFLIFQTKQRNQKYDGHYEMDPHWNKENILSLGKLAFEQLKKGNLIFYEKDLKECGIDVREASVYSGLCTEIFREESGLYLGKVFCFVHLSIQEFLAALYVFLTFTNNNVSLLSTQKSLIISIGKSFRGKHIFSLHKDAIDRALESENGHLDLFLRFLLGLSLESSQAFLQGLQDEKGRGSLSKEETVKYIKEKIRENLSPERSINLFHCLNELNDYSLVEEVQSYLSSGSLSRVELSPAEWSALVFVLLTSEKALNVFDLKKFIRSDECLLGLLPVIKASTNTLLDSCNLTETSCSALARILSSTSSCVTKLNLSDNNLQDSGVMLLSAGLGDPHCKLRTLGLSECYMTAESCESLSAALISNPAHLRELNCSENNLGDSGMKPFSSFLKSPQCKMEKLILSNCRIKEEGFAVLTSALGSNPSHLRELNLSGNKTGHSGMRVLSDLLKNPQFKLEKLELSDCNITQEGFADFASALSSNPSYLRVLNLNENKPGDMGVKLLSDPLRNPHCELKELKICNCSITEKGFEALASALSSNPSHLRVLDLSRNKIGDSGMKLLADVVKNSHCKLEKLMFSDCSIREEGYAALASALRSNPSHLRELDLRGNDPGDSGVRLLFESLKNPHCKLEILRLHNCDLTERSCSLLATVLSSVSSSVRELDLSNNNLQDLGVKLLCVGLENTHCKLEILNLSNCNITEEGCAALGSALRCNPSHLKELNLSNNKPGDSGLKLLSEVVKNEHCKLEKLQLCNCSIKERGYATLASALRSNPSHLRELDLRGNDPGDSGVRLLHGLLEDHHCKLGTLGLSMCSITEEDCDNLASALRSNPSHLRELDLSHNKPGDDGVKKLSALLKSPHFKLEKLDLSNCGTTEEGCADLVLALCSNPSYLKELNLTRNELGDSGVKHLSSLLPDCRLEKLNVSDCGITEEGCASLASALTSNPSHLRELNLSRNNTGDSAVKKLSDLLKDSRCKLEKLELCNCKITEEGCANLASALSSNPSRLRELNLLGNKRRKSTEEQLFALVEDPHCKLEKLK</sequence>
<name>A0A6J2WLH3_CHACN</name>
<dbReference type="InterPro" id="IPR006553">
    <property type="entry name" value="Leu-rich_rpt_Cys-con_subtyp"/>
</dbReference>
<dbReference type="Gene3D" id="3.80.10.10">
    <property type="entry name" value="Ribonuclease Inhibitor"/>
    <property type="match status" value="6"/>
</dbReference>
<dbReference type="InterPro" id="IPR007111">
    <property type="entry name" value="NACHT_NTPase"/>
</dbReference>
<dbReference type="CDD" id="cd00116">
    <property type="entry name" value="LRR_RI"/>
    <property type="match status" value="2"/>
</dbReference>
<dbReference type="SMART" id="SM00368">
    <property type="entry name" value="LRR_RI"/>
    <property type="match status" value="24"/>
</dbReference>
<feature type="domain" description="NACHT" evidence="8">
    <location>
        <begin position="234"/>
        <end position="368"/>
    </location>
</feature>
<dbReference type="Pfam" id="PF14484">
    <property type="entry name" value="FISNA"/>
    <property type="match status" value="1"/>
</dbReference>
<dbReference type="GO" id="GO:0005524">
    <property type="term" value="F:ATP binding"/>
    <property type="evidence" value="ECO:0007669"/>
    <property type="project" value="UniProtKB-KW"/>
</dbReference>
<dbReference type="SMART" id="SM01288">
    <property type="entry name" value="FISNA"/>
    <property type="match status" value="1"/>
</dbReference>
<dbReference type="Pfam" id="PF13516">
    <property type="entry name" value="LRR_6"/>
    <property type="match status" value="14"/>
</dbReference>
<dbReference type="SMART" id="SM00367">
    <property type="entry name" value="LRR_CC"/>
    <property type="match status" value="7"/>
</dbReference>
<keyword evidence="2" id="KW-0963">Cytoplasm</keyword>
<dbReference type="OrthoDB" id="120976at2759"/>
<dbReference type="InParanoid" id="A0A6J2WLH3"/>
<evidence type="ECO:0000313" key="10">
    <source>
        <dbReference type="RefSeq" id="XP_030646400.1"/>
    </source>
</evidence>
<dbReference type="GeneID" id="115826658"/>
<dbReference type="InterPro" id="IPR001611">
    <property type="entry name" value="Leu-rich_rpt"/>
</dbReference>
<gene>
    <name evidence="10" type="primary">LOC115826658</name>
</gene>
<evidence type="ECO:0000256" key="2">
    <source>
        <dbReference type="ARBA" id="ARBA00022490"/>
    </source>
</evidence>
<organism evidence="9 10">
    <name type="scientific">Chanos chanos</name>
    <name type="common">Milkfish</name>
    <name type="synonym">Mugil chanos</name>
    <dbReference type="NCBI Taxonomy" id="29144"/>
    <lineage>
        <taxon>Eukaryota</taxon>
        <taxon>Metazoa</taxon>
        <taxon>Chordata</taxon>
        <taxon>Craniata</taxon>
        <taxon>Vertebrata</taxon>
        <taxon>Euteleostomi</taxon>
        <taxon>Actinopterygii</taxon>
        <taxon>Neopterygii</taxon>
        <taxon>Teleostei</taxon>
        <taxon>Ostariophysi</taxon>
        <taxon>Gonorynchiformes</taxon>
        <taxon>Chanidae</taxon>
        <taxon>Chanos</taxon>
    </lineage>
</organism>
<dbReference type="InterPro" id="IPR027417">
    <property type="entry name" value="P-loop_NTPase"/>
</dbReference>
<accession>A0A6J2WLH3</accession>
<dbReference type="FunFam" id="3.80.10.10:FF:001632">
    <property type="entry name" value="Uncharacterized protein"/>
    <property type="match status" value="1"/>
</dbReference>
<dbReference type="Pfam" id="PF05729">
    <property type="entry name" value="NACHT"/>
    <property type="match status" value="1"/>
</dbReference>
<dbReference type="InterPro" id="IPR041267">
    <property type="entry name" value="NLRP_HD2"/>
</dbReference>